<dbReference type="AlphaFoldDB" id="A0A7R9JDU7"/>
<accession>A0A7R9JDU7</accession>
<protein>
    <submittedName>
        <fullName evidence="1">(California timema) hypothetical protein</fullName>
    </submittedName>
</protein>
<evidence type="ECO:0000313" key="1">
    <source>
        <dbReference type="EMBL" id="CAD7577481.1"/>
    </source>
</evidence>
<reference evidence="1" key="1">
    <citation type="submission" date="2020-11" db="EMBL/GenBank/DDBJ databases">
        <authorList>
            <person name="Tran Van P."/>
        </authorList>
    </citation>
    <scope>NUCLEOTIDE SEQUENCE</scope>
</reference>
<gene>
    <name evidence="1" type="ORF">TCMB3V08_LOCUS10031</name>
</gene>
<dbReference type="EMBL" id="OE185692">
    <property type="protein sequence ID" value="CAD7577481.1"/>
    <property type="molecule type" value="Genomic_DNA"/>
</dbReference>
<organism evidence="1">
    <name type="scientific">Timema californicum</name>
    <name type="common">California timema</name>
    <name type="synonym">Walking stick</name>
    <dbReference type="NCBI Taxonomy" id="61474"/>
    <lineage>
        <taxon>Eukaryota</taxon>
        <taxon>Metazoa</taxon>
        <taxon>Ecdysozoa</taxon>
        <taxon>Arthropoda</taxon>
        <taxon>Hexapoda</taxon>
        <taxon>Insecta</taxon>
        <taxon>Pterygota</taxon>
        <taxon>Neoptera</taxon>
        <taxon>Polyneoptera</taxon>
        <taxon>Phasmatodea</taxon>
        <taxon>Timematodea</taxon>
        <taxon>Timematoidea</taxon>
        <taxon>Timematidae</taxon>
        <taxon>Timema</taxon>
    </lineage>
</organism>
<sequence>MTGRSRFESRLGVLRVRACPTRNEYNITITSLAESVPCSRSGPAPLEMSQGLHCWDCSSEVWHEDYCDDPFDSSPRFLRLKNCGTPQQVDDRVYCYKIKIMDYCDDPFDSSPRFLRLKNCGTPQQVDDRVYCYKIKISRIGEVELEEVNSHFRGGRVENHLEENHPQFTRPRFEPRYLRPLQSSSKVTSALANYATEAGVSDINMLRRGNDWEVTQFPCLFRRHGPFRDKSFSQFAEAGCDRVTVASGPEVTVLLLPPGRMVRSDRVTVYSGPGVTVLLLPQGQMARCDRVTVVSGPGVTCYCCLRAISNRVTVASGPDMTVLLYFQGQMAGSDLITVVSGPEVSDWTRNRGYYANITKRGCQWVKGGQDTRRTVCPSSGGHNVLQTCTFCDVDACNGSPPGLAPPSSLGLSLLAALSALMLRFH</sequence>
<proteinExistence type="predicted"/>
<name>A0A7R9JDU7_TIMCA</name>